<dbReference type="AlphaFoldDB" id="A0AAV2T1P8"/>
<name>A0AAV2T1P8_CALDB</name>
<evidence type="ECO:0000256" key="2">
    <source>
        <dbReference type="ARBA" id="ARBA00004947"/>
    </source>
</evidence>
<comment type="pathway">
    <text evidence="2">Carbohydrate metabolism; galactose metabolism.</text>
</comment>
<dbReference type="CDD" id="cd09019">
    <property type="entry name" value="galactose_mutarotase_like"/>
    <property type="match status" value="1"/>
</dbReference>
<evidence type="ECO:0000313" key="10">
    <source>
        <dbReference type="Proteomes" id="UP001497525"/>
    </source>
</evidence>
<evidence type="ECO:0000313" key="9">
    <source>
        <dbReference type="EMBL" id="CAL5129487.1"/>
    </source>
</evidence>
<dbReference type="GO" id="GO:0033499">
    <property type="term" value="P:galactose catabolic process via UDP-galactose, Leloir pathway"/>
    <property type="evidence" value="ECO:0007669"/>
    <property type="project" value="TreeGrafter"/>
</dbReference>
<dbReference type="EMBL" id="CAXLJL010000002">
    <property type="protein sequence ID" value="CAL5129487.1"/>
    <property type="molecule type" value="Genomic_DNA"/>
</dbReference>
<evidence type="ECO:0000256" key="8">
    <source>
        <dbReference type="ARBA" id="ARBA00045743"/>
    </source>
</evidence>
<gene>
    <name evidence="9" type="ORF">CDAUBV1_LOCUS395</name>
</gene>
<dbReference type="PANTHER" id="PTHR10091">
    <property type="entry name" value="ALDOSE-1-EPIMERASE"/>
    <property type="match status" value="1"/>
</dbReference>
<comment type="function">
    <text evidence="8">Mutarotase that catalyzes the interconversion of beta-D-galactose and alpha-D-galactose during galactose metabolism. Beta-D-galactose is metabolized in the liver into glucose 1-phosphate, the primary metabolic fuel, by the action of four enzymes that constitute the Leloir pathway: GALM, GALK1 (galactokinase), GALT (galactose-1-phosphate uridylyltransferase) and GALE (UDP-galactose-4'-epimerase). Involved in the maintenance of the equilibrium between the beta- and alpha-anomers of galactose, therefore ensuring a sufficient supply of the alpha-anomer for GALK1. Also active on D-glucose although shows a preference for galactose over glucose.</text>
</comment>
<evidence type="ECO:0000256" key="3">
    <source>
        <dbReference type="ARBA" id="ARBA00006206"/>
    </source>
</evidence>
<dbReference type="GO" id="GO:0004034">
    <property type="term" value="F:aldose 1-epimerase activity"/>
    <property type="evidence" value="ECO:0007669"/>
    <property type="project" value="UniProtKB-EC"/>
</dbReference>
<comment type="similarity">
    <text evidence="3">Belongs to the aldose epimerase family.</text>
</comment>
<comment type="catalytic activity">
    <reaction evidence="1">
        <text>alpha-D-galactose = beta-D-galactose</text>
        <dbReference type="Rhea" id="RHEA:28675"/>
        <dbReference type="ChEBI" id="CHEBI:27667"/>
        <dbReference type="ChEBI" id="CHEBI:28061"/>
        <dbReference type="EC" id="5.1.3.3"/>
    </reaction>
    <physiologicalReaction direction="right-to-left" evidence="1">
        <dbReference type="Rhea" id="RHEA:28677"/>
    </physiologicalReaction>
</comment>
<organism evidence="9 10">
    <name type="scientific">Calicophoron daubneyi</name>
    <name type="common">Rumen fluke</name>
    <name type="synonym">Paramphistomum daubneyi</name>
    <dbReference type="NCBI Taxonomy" id="300641"/>
    <lineage>
        <taxon>Eukaryota</taxon>
        <taxon>Metazoa</taxon>
        <taxon>Spiralia</taxon>
        <taxon>Lophotrochozoa</taxon>
        <taxon>Platyhelminthes</taxon>
        <taxon>Trematoda</taxon>
        <taxon>Digenea</taxon>
        <taxon>Plagiorchiida</taxon>
        <taxon>Pronocephalata</taxon>
        <taxon>Paramphistomoidea</taxon>
        <taxon>Paramphistomidae</taxon>
        <taxon>Calicophoron</taxon>
    </lineage>
</organism>
<evidence type="ECO:0000256" key="1">
    <source>
        <dbReference type="ARBA" id="ARBA00001712"/>
    </source>
</evidence>
<dbReference type="InterPro" id="IPR014718">
    <property type="entry name" value="GH-type_carb-bd"/>
</dbReference>
<evidence type="ECO:0000256" key="4">
    <source>
        <dbReference type="ARBA" id="ARBA00021023"/>
    </source>
</evidence>
<evidence type="ECO:0000256" key="5">
    <source>
        <dbReference type="ARBA" id="ARBA00023235"/>
    </source>
</evidence>
<evidence type="ECO:0000256" key="7">
    <source>
        <dbReference type="ARBA" id="ARBA00032729"/>
    </source>
</evidence>
<dbReference type="Pfam" id="PF01263">
    <property type="entry name" value="Aldose_epim"/>
    <property type="match status" value="1"/>
</dbReference>
<sequence>MASFALHPEQVEDYGRTEDDQLVELVTIKLDQQGDTPLAQISTYGAALVKCLIPGRNDNGEITNTDVVLGYEDLSAYERNPPSFGVIIGRVAGRIQYGRFIVPNSGVPCEVSKNMNGRHCIHGGFKGLSHVIWKIIRITGHSVLLRYTSPNGEDGFPGTLQVDVEYSFRRIAEGIILNIDYDASLTASPKASCPINLTNHTYWNLAGHSAGRTELANHMVYIDADRYVETSLPDLIPTGRIVDIEPKSLYDLRVLRSVKPGLEGVGDPKRPGYDTYYVFNQHLTPNIPYATVIHPGSGRRMRLFTDQPGVQFYTANHLGDKSDPVGKHGQHYESQSALCLEAQGYPDACNQPNFPMNVVCSGSETYKQRTSYLFDIDEQVAHSS</sequence>
<dbReference type="InterPro" id="IPR047215">
    <property type="entry name" value="Galactose_mutarotase-like"/>
</dbReference>
<accession>A0AAV2T1P8</accession>
<proteinExistence type="inferred from homology"/>
<dbReference type="PROSITE" id="PS00545">
    <property type="entry name" value="ALDOSE_1_EPIMERASE"/>
    <property type="match status" value="1"/>
</dbReference>
<comment type="caution">
    <text evidence="9">The sequence shown here is derived from an EMBL/GenBank/DDBJ whole genome shotgun (WGS) entry which is preliminary data.</text>
</comment>
<dbReference type="Gene3D" id="2.70.98.10">
    <property type="match status" value="1"/>
</dbReference>
<keyword evidence="6" id="KW-0119">Carbohydrate metabolism</keyword>
<dbReference type="PANTHER" id="PTHR10091:SF0">
    <property type="entry name" value="GALACTOSE MUTAROTASE"/>
    <property type="match status" value="1"/>
</dbReference>
<protein>
    <recommendedName>
        <fullName evidence="4">Galactose mutarotase</fullName>
    </recommendedName>
    <alternativeName>
        <fullName evidence="7">Aldose 1-epimerase</fullName>
    </alternativeName>
</protein>
<dbReference type="InterPro" id="IPR011013">
    <property type="entry name" value="Gal_mutarotase_sf_dom"/>
</dbReference>
<keyword evidence="5" id="KW-0413">Isomerase</keyword>
<dbReference type="SUPFAM" id="SSF74650">
    <property type="entry name" value="Galactose mutarotase-like"/>
    <property type="match status" value="1"/>
</dbReference>
<dbReference type="GO" id="GO:0030246">
    <property type="term" value="F:carbohydrate binding"/>
    <property type="evidence" value="ECO:0007669"/>
    <property type="project" value="InterPro"/>
</dbReference>
<dbReference type="GO" id="GO:0006006">
    <property type="term" value="P:glucose metabolic process"/>
    <property type="evidence" value="ECO:0007669"/>
    <property type="project" value="TreeGrafter"/>
</dbReference>
<evidence type="ECO:0000256" key="6">
    <source>
        <dbReference type="ARBA" id="ARBA00023277"/>
    </source>
</evidence>
<dbReference type="InterPro" id="IPR008183">
    <property type="entry name" value="Aldose_1/G6P_1-epimerase"/>
</dbReference>
<dbReference type="Proteomes" id="UP001497525">
    <property type="component" value="Unassembled WGS sequence"/>
</dbReference>
<reference evidence="9" key="1">
    <citation type="submission" date="2024-06" db="EMBL/GenBank/DDBJ databases">
        <authorList>
            <person name="Liu X."/>
            <person name="Lenzi L."/>
            <person name="Haldenby T S."/>
            <person name="Uol C."/>
        </authorList>
    </citation>
    <scope>NUCLEOTIDE SEQUENCE</scope>
</reference>
<dbReference type="InterPro" id="IPR018052">
    <property type="entry name" value="Ald1_epimerase_CS"/>
</dbReference>